<dbReference type="Gene3D" id="1.10.1400.10">
    <property type="match status" value="1"/>
</dbReference>
<gene>
    <name evidence="2" type="ORF">ALP65_02765</name>
</gene>
<dbReference type="Gene3D" id="2.30.120.10">
    <property type="match status" value="1"/>
</dbReference>
<dbReference type="NCBIfam" id="TIGR03317">
    <property type="entry name" value="ygfZ_signature"/>
    <property type="match status" value="1"/>
</dbReference>
<dbReference type="InterPro" id="IPR017703">
    <property type="entry name" value="YgfZ/GCV_T_CS"/>
</dbReference>
<dbReference type="InterPro" id="IPR002692">
    <property type="entry name" value="S45"/>
</dbReference>
<dbReference type="EMBL" id="RBSQ01001293">
    <property type="protein sequence ID" value="RMS45774.1"/>
    <property type="molecule type" value="Genomic_DNA"/>
</dbReference>
<evidence type="ECO:0000256" key="1">
    <source>
        <dbReference type="ARBA" id="ARBA00022729"/>
    </source>
</evidence>
<dbReference type="InterPro" id="IPR029055">
    <property type="entry name" value="Ntn_hydrolases_N"/>
</dbReference>
<dbReference type="PANTHER" id="PTHR34218:SF3">
    <property type="entry name" value="ACYL-HOMOSERINE LACTONE ACYLASE PVDQ"/>
    <property type="match status" value="1"/>
</dbReference>
<keyword evidence="1" id="KW-0732">Signal</keyword>
<dbReference type="PANTHER" id="PTHR34218">
    <property type="entry name" value="PEPTIDASE S45 PENICILLIN AMIDASE"/>
    <property type="match status" value="1"/>
</dbReference>
<dbReference type="GO" id="GO:0017000">
    <property type="term" value="P:antibiotic biosynthetic process"/>
    <property type="evidence" value="ECO:0007669"/>
    <property type="project" value="InterPro"/>
</dbReference>
<name>A0A3M5D844_PSEAI</name>
<dbReference type="InterPro" id="IPR043146">
    <property type="entry name" value="Penicillin_amidase_N_B-knob"/>
</dbReference>
<comment type="caution">
    <text evidence="2">The sequence shown here is derived from an EMBL/GenBank/DDBJ whole genome shotgun (WGS) entry which is preliminary data.</text>
</comment>
<protein>
    <recommendedName>
        <fullName evidence="4">tRNA-modifying protein YgfZ</fullName>
    </recommendedName>
</protein>
<dbReference type="Pfam" id="PF01804">
    <property type="entry name" value="Penicil_amidase"/>
    <property type="match status" value="1"/>
</dbReference>
<dbReference type="Gene3D" id="3.30.70.1400">
    <property type="entry name" value="Aminomethyltransferase beta-barrel domains"/>
    <property type="match status" value="1"/>
</dbReference>
<accession>A0A3M5D844</accession>
<proteinExistence type="predicted"/>
<reference evidence="2 3" key="1">
    <citation type="submission" date="2018-08" db="EMBL/GenBank/DDBJ databases">
        <title>Recombination of ecologically and evolutionarily significant loci maintains genetic cohesion in the Pseudomonas syringae species complex.</title>
        <authorList>
            <person name="Dillon M."/>
            <person name="Thakur S."/>
            <person name="Almeida R.N.D."/>
            <person name="Weir B.S."/>
            <person name="Guttman D.S."/>
        </authorList>
    </citation>
    <scope>NUCLEOTIDE SEQUENCE [LARGE SCALE GENOMIC DNA]</scope>
    <source>
        <strain evidence="2 3">ICMP 7846</strain>
    </source>
</reference>
<dbReference type="SUPFAM" id="SSF56235">
    <property type="entry name" value="N-terminal nucleophile aminohydrolases (Ntn hydrolases)"/>
    <property type="match status" value="1"/>
</dbReference>
<evidence type="ECO:0000313" key="2">
    <source>
        <dbReference type="EMBL" id="RMS45774.1"/>
    </source>
</evidence>
<dbReference type="GO" id="GO:0016787">
    <property type="term" value="F:hydrolase activity"/>
    <property type="evidence" value="ECO:0007669"/>
    <property type="project" value="InterPro"/>
</dbReference>
<dbReference type="Proteomes" id="UP000270834">
    <property type="component" value="Unassembled WGS sequence"/>
</dbReference>
<dbReference type="SUPFAM" id="SSF103025">
    <property type="entry name" value="Folate-binding domain"/>
    <property type="match status" value="1"/>
</dbReference>
<sequence length="628" mass="69415">MAGELLEAQLADLKKYAVFSKASLADESAAWLRIGLRDASEALRALGIDTPAESGRIARHGDLLAVALGDARVELWVPAQRAEAVLATLREHSREAPLDDWLLGQVRAGIGQVFGATRELFIPQMINLQAVGGVSFKKGCYTGQEIVARMQYLGRLKRRLYRLALDPKDPRRYLVDGRSLPLEEKSVAIEVRGADGKLSRVEHKVYQSIYGPLVVWPGKLDWNRSEAYALRDANLENTRVLQQWYSINQASDVADLRRRVEALQGIPWVNTLAADKQGNVLYMNQSVVPYLKPELIPACAIPQLVAEGLPALQGQDSRCAWSRDPAAAQAGITPAAQLPVLLRRDFVQNSNDSAWLTNPASPLQGFSPLVSQEKPIGPRARYALSRLQGKQPLEAKTLEEMVTANHVFSADQVLPDLLRLCRDNQGENSLARACAALAQWDRGANLDSGSGFVYFQRFMQRFAELDGAWKEPFDAQRPLDTPQGIALDRPQVATQVRQALADAAAEVEKSGIPDGARWGDLQVSTRGQERIAIPGGDGHFGVYNAIQSVRKGDHLEVVGGTSYIQLVTFPEEGPKARGLLAFSQSSDPRSPHYRDQTELFSRQQWQTLPFSDRQIDADPQLQRLSIRE</sequence>
<evidence type="ECO:0000313" key="3">
    <source>
        <dbReference type="Proteomes" id="UP000270834"/>
    </source>
</evidence>
<organism evidence="2 3">
    <name type="scientific">Pseudomonas aeruginosa</name>
    <dbReference type="NCBI Taxonomy" id="287"/>
    <lineage>
        <taxon>Bacteria</taxon>
        <taxon>Pseudomonadati</taxon>
        <taxon>Pseudomonadota</taxon>
        <taxon>Gammaproteobacteria</taxon>
        <taxon>Pseudomonadales</taxon>
        <taxon>Pseudomonadaceae</taxon>
        <taxon>Pseudomonas</taxon>
    </lineage>
</organism>
<dbReference type="Gene3D" id="3.60.20.10">
    <property type="entry name" value="Glutamine Phosphoribosylpyrophosphate, subunit 1, domain 1"/>
    <property type="match status" value="1"/>
</dbReference>
<dbReference type="AlphaFoldDB" id="A0A3M5D844"/>
<evidence type="ECO:0008006" key="4">
    <source>
        <dbReference type="Google" id="ProtNLM"/>
    </source>
</evidence>
<dbReference type="InterPro" id="IPR043147">
    <property type="entry name" value="Penicillin_amidase_A-knob"/>
</dbReference>
<dbReference type="Gene3D" id="3.30.70.1630">
    <property type="match status" value="1"/>
</dbReference>